<dbReference type="AlphaFoldDB" id="I0FDD3"/>
<dbReference type="KEGG" id="bcw:Q7M_710"/>
<proteinExistence type="predicted"/>
<evidence type="ECO:0000313" key="1">
    <source>
        <dbReference type="EMBL" id="AFI31489.1"/>
    </source>
</evidence>
<sequence length="58" mass="6925">MKVWYIRVLASFFVVDKSVRGSNLSFKIVKEINFENLEGRPAWRQKILNDMNKGFKLY</sequence>
<name>I0FDD3_BORCA</name>
<protein>
    <submittedName>
        <fullName evidence="1">Uncharacterized protein</fullName>
    </submittedName>
</protein>
<dbReference type="PATRIC" id="fig|1155096.3.peg.729"/>
<organism evidence="1 2">
    <name type="scientific">Borrelia crocidurae (strain Achema)</name>
    <dbReference type="NCBI Taxonomy" id="1155096"/>
    <lineage>
        <taxon>Bacteria</taxon>
        <taxon>Pseudomonadati</taxon>
        <taxon>Spirochaetota</taxon>
        <taxon>Spirochaetia</taxon>
        <taxon>Spirochaetales</taxon>
        <taxon>Borreliaceae</taxon>
        <taxon>Borrelia</taxon>
    </lineage>
</organism>
<evidence type="ECO:0000313" key="2">
    <source>
        <dbReference type="Proteomes" id="UP000005212"/>
    </source>
</evidence>
<reference evidence="1 2" key="1">
    <citation type="journal article" date="2012" name="J. Bacteriol.">
        <title>Complete Genome Sequence of Borrelia crocidurae.</title>
        <authorList>
            <person name="Elbir H."/>
            <person name="Gimenez G."/>
            <person name="Robert C."/>
            <person name="Bergstrom S."/>
            <person name="Cutler S."/>
            <person name="Raoult D."/>
            <person name="Drancourt M."/>
        </authorList>
    </citation>
    <scope>NUCLEOTIDE SEQUENCE [LARGE SCALE GENOMIC DNA]</scope>
    <source>
        <strain evidence="1 2">Achema</strain>
    </source>
</reference>
<dbReference type="HOGENOM" id="CLU_2970257_0_0_12"/>
<reference evidence="2" key="2">
    <citation type="submission" date="2012-03" db="EMBL/GenBank/DDBJ databases">
        <title>Complete genome sequence of Borrelia crocidurae.</title>
        <authorList>
            <person name="Elbir H."/>
            <person name="Gimenez G."/>
            <person name="Robert C."/>
            <person name="Raoult D."/>
            <person name="Drancourt M."/>
        </authorList>
    </citation>
    <scope>NUCLEOTIDE SEQUENCE [LARGE SCALE GENOMIC DNA]</scope>
    <source>
        <strain evidence="2">Achema</strain>
    </source>
</reference>
<accession>I0FDD3</accession>
<dbReference type="EMBL" id="CP003426">
    <property type="protein sequence ID" value="AFI31489.1"/>
    <property type="molecule type" value="Genomic_DNA"/>
</dbReference>
<gene>
    <name evidence="1" type="ordered locus">Q7M_710</name>
</gene>
<dbReference type="Proteomes" id="UP000005212">
    <property type="component" value="Chromosome"/>
</dbReference>